<dbReference type="EMBL" id="FNDJ01000009">
    <property type="protein sequence ID" value="SDJ13814.1"/>
    <property type="molecule type" value="Genomic_DNA"/>
</dbReference>
<dbReference type="InterPro" id="IPR037883">
    <property type="entry name" value="Knr4/Smi1-like_sf"/>
</dbReference>
<feature type="transmembrane region" description="Helical" evidence="2">
    <location>
        <begin position="48"/>
        <end position="69"/>
    </location>
</feature>
<evidence type="ECO:0000313" key="5">
    <source>
        <dbReference type="Proteomes" id="UP000199202"/>
    </source>
</evidence>
<evidence type="ECO:0000313" key="4">
    <source>
        <dbReference type="EMBL" id="SDJ13814.1"/>
    </source>
</evidence>
<evidence type="ECO:0000259" key="3">
    <source>
        <dbReference type="SMART" id="SM00860"/>
    </source>
</evidence>
<sequence length="377" mass="40676">MLKLVRLALTAAVLTAIGIRLRRRARMPRAGVPAIPAQGRARSSGARMGLVWGGIAVIVAVTLVAALVPTRAQEEAEARWRAYQAEQDAMTAELLRSEAERPQASLPAPTGTPGVLPTGTPGASATGTPGALPTETPGVLPTETPGALPTETPGALAMGTPGVAGAETESPDPYCSPSPRPVTVRPIDPEVKRAVDRQWRRIERWLRENAPRTYRTLGAPGKARTIAVAESQMGVDFPDDLRASLLRHNGSHGAWAFGFGFGFDGAINLGTREIRDAWRWMCSWERTDFGTDPSIEHWNGRMIPYLDLRGDSEATPYGVVDSVTGEVGWHDGIGGMAPRHPSYYRLMRAVADALEQGTAIGDWRPTVKRGVLRWRMS</sequence>
<feature type="compositionally biased region" description="Low complexity" evidence="1">
    <location>
        <begin position="109"/>
        <end position="134"/>
    </location>
</feature>
<dbReference type="AlphaFoldDB" id="A0A1G8R9U2"/>
<keyword evidence="5" id="KW-1185">Reference proteome</keyword>
<dbReference type="InterPro" id="IPR018958">
    <property type="entry name" value="Knr4/Smi1-like_dom"/>
</dbReference>
<gene>
    <name evidence="4" type="ORF">SAMN05421869_1098</name>
</gene>
<dbReference type="Proteomes" id="UP000199202">
    <property type="component" value="Unassembled WGS sequence"/>
</dbReference>
<name>A0A1G8R9U2_9ACTN</name>
<organism evidence="4 5">
    <name type="scientific">Nonomuraea jiangxiensis</name>
    <dbReference type="NCBI Taxonomy" id="633440"/>
    <lineage>
        <taxon>Bacteria</taxon>
        <taxon>Bacillati</taxon>
        <taxon>Actinomycetota</taxon>
        <taxon>Actinomycetes</taxon>
        <taxon>Streptosporangiales</taxon>
        <taxon>Streptosporangiaceae</taxon>
        <taxon>Nonomuraea</taxon>
    </lineage>
</organism>
<keyword evidence="2" id="KW-1133">Transmembrane helix</keyword>
<dbReference type="OrthoDB" id="3287229at2"/>
<dbReference type="STRING" id="633440.SAMN05421869_1098"/>
<evidence type="ECO:0000256" key="2">
    <source>
        <dbReference type="SAM" id="Phobius"/>
    </source>
</evidence>
<evidence type="ECO:0000256" key="1">
    <source>
        <dbReference type="SAM" id="MobiDB-lite"/>
    </source>
</evidence>
<feature type="domain" description="Knr4/Smi1-like" evidence="3">
    <location>
        <begin position="220"/>
        <end position="356"/>
    </location>
</feature>
<proteinExistence type="predicted"/>
<reference evidence="4 5" key="1">
    <citation type="submission" date="2016-10" db="EMBL/GenBank/DDBJ databases">
        <authorList>
            <person name="de Groot N.N."/>
        </authorList>
    </citation>
    <scope>NUCLEOTIDE SEQUENCE [LARGE SCALE GENOMIC DNA]</scope>
    <source>
        <strain evidence="4 5">CGMCC 4.6533</strain>
    </source>
</reference>
<keyword evidence="2" id="KW-0812">Transmembrane</keyword>
<keyword evidence="2" id="KW-0472">Membrane</keyword>
<protein>
    <recommendedName>
        <fullName evidence="3">Knr4/Smi1-like domain-containing protein</fullName>
    </recommendedName>
</protein>
<feature type="region of interest" description="Disordered" evidence="1">
    <location>
        <begin position="97"/>
        <end position="185"/>
    </location>
</feature>
<dbReference type="RefSeq" id="WP_143043808.1">
    <property type="nucleotide sequence ID" value="NZ_FNDJ01000009.1"/>
</dbReference>
<accession>A0A1G8R9U2</accession>
<dbReference type="SMART" id="SM00860">
    <property type="entry name" value="SMI1_KNR4"/>
    <property type="match status" value="1"/>
</dbReference>
<dbReference type="SUPFAM" id="SSF160631">
    <property type="entry name" value="SMI1/KNR4-like"/>
    <property type="match status" value="1"/>
</dbReference>